<dbReference type="RefSeq" id="WP_169494898.1">
    <property type="nucleotide sequence ID" value="NZ_JABBGM010000012.1"/>
</dbReference>
<proteinExistence type="predicted"/>
<reference evidence="1 2" key="1">
    <citation type="submission" date="2020-04" db="EMBL/GenBank/DDBJ databases">
        <title>Novosphingobium sp. TW-4 isolated from soil.</title>
        <authorList>
            <person name="Dahal R.H."/>
            <person name="Chaudhary D.K."/>
        </authorList>
    </citation>
    <scope>NUCLEOTIDE SEQUENCE [LARGE SCALE GENOMIC DNA]</scope>
    <source>
        <strain evidence="1 2">TW-4</strain>
    </source>
</reference>
<dbReference type="Proteomes" id="UP000583556">
    <property type="component" value="Unassembled WGS sequence"/>
</dbReference>
<name>A0A7Y0BSC8_9SPHN</name>
<gene>
    <name evidence="1" type="ORF">HHL27_18610</name>
</gene>
<dbReference type="Gene3D" id="3.90.550.10">
    <property type="entry name" value="Spore Coat Polysaccharide Biosynthesis Protein SpsA, Chain A"/>
    <property type="match status" value="1"/>
</dbReference>
<dbReference type="InterPro" id="IPR029044">
    <property type="entry name" value="Nucleotide-diphossugar_trans"/>
</dbReference>
<dbReference type="EMBL" id="JABBGM010000012">
    <property type="protein sequence ID" value="NML95689.1"/>
    <property type="molecule type" value="Genomic_DNA"/>
</dbReference>
<keyword evidence="2" id="KW-1185">Reference proteome</keyword>
<sequence length="296" mass="33266">MSSSSSERRLIPLILLTTADMQAQRDDELRRLVGSIEAFRKRFPEVQVHHHMLLQRCDDLKGAVARVGFPSTMEVSSIGDLVPLSVARNQMLRLIAPRQDLLTDDCVLAYPDDDAWYPSGSLDWIYTRFVNDQTLDFWFCRYGTLAECPAKPSEVRPSLHEVISKASSNTIALRGRIVKKIGGFDESLGLGTPAKSGEDTDYAMRAYFASKVVRYAPHRMVGHRDFDPSIRAKYYGGTLAALGRHRRHSFPATLAFLRKIAVGLALLFKGELSPSLFKEAWSQFSYNKPKVIRAAN</sequence>
<evidence type="ECO:0000313" key="1">
    <source>
        <dbReference type="EMBL" id="NML95689.1"/>
    </source>
</evidence>
<comment type="caution">
    <text evidence="1">The sequence shown here is derived from an EMBL/GenBank/DDBJ whole genome shotgun (WGS) entry which is preliminary data.</text>
</comment>
<organism evidence="1 2">
    <name type="scientific">Novosphingobium olei</name>
    <dbReference type="NCBI Taxonomy" id="2728851"/>
    <lineage>
        <taxon>Bacteria</taxon>
        <taxon>Pseudomonadati</taxon>
        <taxon>Pseudomonadota</taxon>
        <taxon>Alphaproteobacteria</taxon>
        <taxon>Sphingomonadales</taxon>
        <taxon>Sphingomonadaceae</taxon>
        <taxon>Novosphingobium</taxon>
    </lineage>
</organism>
<dbReference type="SUPFAM" id="SSF53448">
    <property type="entry name" value="Nucleotide-diphospho-sugar transferases"/>
    <property type="match status" value="1"/>
</dbReference>
<evidence type="ECO:0000313" key="2">
    <source>
        <dbReference type="Proteomes" id="UP000583556"/>
    </source>
</evidence>
<dbReference type="AlphaFoldDB" id="A0A7Y0BSC8"/>
<protein>
    <submittedName>
        <fullName evidence="1">Uncharacterized protein</fullName>
    </submittedName>
</protein>
<accession>A0A7Y0BSC8</accession>